<gene>
    <name evidence="7" type="primary">cbiE</name>
    <name evidence="7" type="ORF">H9714_04965</name>
</gene>
<sequence length="398" mass="41924">MKVYLIGVGLGNPDTLTAQALRAIEESAVLIGAPRLLEPWAGRRTLPLVRPAEIAAALAAERGPAAVLFSGDTGFYSGAKGLRPLLEGCEVETIPGISSLSYFCARLNTVWQDVYVVSAHGRSHNAVGEIQRRRRTFVLTGGETRAGDLCAQLCRRGLGGVKVWVGERLSYPEERIVSGTAEELAGTEFDGLAVMLAENPAPVERPWNAPGLPDGAFRRGKAPMTKEEVRTLVLAKLRPEADSVIWDVGAGTGSVSVECALAAPAGVVYAVERDPDALALLEANAAALGCPNVIPVPGEAPEALAQLPAPDRVFVGGSGGALEAVLRTAVEKNPNVRVVITAVTLETLSAGAESLERLDFVDVELLQAAVTRTRKVGRYHMMEAQNPVWLLSGTGGEG</sequence>
<dbReference type="InterPro" id="IPR006365">
    <property type="entry name" value="Cbl_synth_CobL"/>
</dbReference>
<dbReference type="AlphaFoldDB" id="A0A9D2MAN9"/>
<dbReference type="Gene3D" id="3.40.50.150">
    <property type="entry name" value="Vaccinia Virus protein VP39"/>
    <property type="match status" value="1"/>
</dbReference>
<evidence type="ECO:0000256" key="2">
    <source>
        <dbReference type="ARBA" id="ARBA00022573"/>
    </source>
</evidence>
<dbReference type="SUPFAM" id="SSF53335">
    <property type="entry name" value="S-adenosyl-L-methionine-dependent methyltransferases"/>
    <property type="match status" value="1"/>
</dbReference>
<dbReference type="InterPro" id="IPR014776">
    <property type="entry name" value="4pyrrole_Mease_sub2"/>
</dbReference>
<organism evidence="7 8">
    <name type="scientific">Candidatus Flavonifractor intestinipullorum</name>
    <dbReference type="NCBI Taxonomy" id="2838587"/>
    <lineage>
        <taxon>Bacteria</taxon>
        <taxon>Bacillati</taxon>
        <taxon>Bacillota</taxon>
        <taxon>Clostridia</taxon>
        <taxon>Eubacteriales</taxon>
        <taxon>Oscillospiraceae</taxon>
        <taxon>Flavonifractor</taxon>
    </lineage>
</organism>
<dbReference type="InterPro" id="IPR020596">
    <property type="entry name" value="rRNA_Ade_Mease_Trfase_CS"/>
</dbReference>
<dbReference type="PANTHER" id="PTHR43182">
    <property type="entry name" value="COBALT-PRECORRIN-6B C(15)-METHYLTRANSFERASE (DECARBOXYLATING)"/>
    <property type="match status" value="1"/>
</dbReference>
<dbReference type="CDD" id="cd11644">
    <property type="entry name" value="Precorrin-6Y-MT"/>
    <property type="match status" value="1"/>
</dbReference>
<evidence type="ECO:0000256" key="5">
    <source>
        <dbReference type="ARBA" id="ARBA00022691"/>
    </source>
</evidence>
<dbReference type="GO" id="GO:0008276">
    <property type="term" value="F:protein methyltransferase activity"/>
    <property type="evidence" value="ECO:0007669"/>
    <property type="project" value="InterPro"/>
</dbReference>
<feature type="domain" description="Tetrapyrrole methylase" evidence="6">
    <location>
        <begin position="2"/>
        <end position="185"/>
    </location>
</feature>
<dbReference type="Gene3D" id="3.40.1010.10">
    <property type="entry name" value="Cobalt-precorrin-4 Transmethylase, Domain 1"/>
    <property type="match status" value="1"/>
</dbReference>
<dbReference type="PANTHER" id="PTHR43182:SF1">
    <property type="entry name" value="COBALT-PRECORRIN-7 C(5)-METHYLTRANSFERASE"/>
    <property type="match status" value="1"/>
</dbReference>
<evidence type="ECO:0000256" key="1">
    <source>
        <dbReference type="ARBA" id="ARBA00004953"/>
    </source>
</evidence>
<proteinExistence type="predicted"/>
<evidence type="ECO:0000256" key="4">
    <source>
        <dbReference type="ARBA" id="ARBA00022679"/>
    </source>
</evidence>
<keyword evidence="2" id="KW-0169">Cobalamin biosynthesis</keyword>
<reference evidence="7" key="2">
    <citation type="submission" date="2021-04" db="EMBL/GenBank/DDBJ databases">
        <authorList>
            <person name="Gilroy R."/>
        </authorList>
    </citation>
    <scope>NUCLEOTIDE SEQUENCE</scope>
    <source>
        <strain evidence="7">CHK189-11263</strain>
    </source>
</reference>
<dbReference type="InterPro" id="IPR014008">
    <property type="entry name" value="Cbl_synth_MTase_CbiT"/>
</dbReference>
<keyword evidence="5" id="KW-0949">S-adenosyl-L-methionine</keyword>
<evidence type="ECO:0000259" key="6">
    <source>
        <dbReference type="Pfam" id="PF00590"/>
    </source>
</evidence>
<dbReference type="SUPFAM" id="SSF53790">
    <property type="entry name" value="Tetrapyrrole methylase"/>
    <property type="match status" value="1"/>
</dbReference>
<dbReference type="InterPro" id="IPR012818">
    <property type="entry name" value="CbiE"/>
</dbReference>
<dbReference type="PROSITE" id="PS01131">
    <property type="entry name" value="RRNA_A_DIMETH"/>
    <property type="match status" value="1"/>
</dbReference>
<evidence type="ECO:0000313" key="7">
    <source>
        <dbReference type="EMBL" id="HJB56887.1"/>
    </source>
</evidence>
<dbReference type="PIRSF" id="PIRSF036428">
    <property type="entry name" value="CobL"/>
    <property type="match status" value="1"/>
</dbReference>
<dbReference type="Pfam" id="PF00590">
    <property type="entry name" value="TP_methylase"/>
    <property type="match status" value="1"/>
</dbReference>
<dbReference type="InterPro" id="IPR035996">
    <property type="entry name" value="4pyrrol_Methylase_sf"/>
</dbReference>
<dbReference type="CDD" id="cd02440">
    <property type="entry name" value="AdoMet_MTases"/>
    <property type="match status" value="1"/>
</dbReference>
<comment type="caution">
    <text evidence="7">The sequence shown here is derived from an EMBL/GenBank/DDBJ whole genome shotgun (WGS) entry which is preliminary data.</text>
</comment>
<dbReference type="NCBIfam" id="TIGR02467">
    <property type="entry name" value="CbiE"/>
    <property type="match status" value="1"/>
</dbReference>
<dbReference type="InterPro" id="IPR014777">
    <property type="entry name" value="4pyrrole_Mease_sub1"/>
</dbReference>
<accession>A0A9D2MAN9</accession>
<name>A0A9D2MAN9_9FIRM</name>
<dbReference type="EMBL" id="DWYC01000049">
    <property type="protein sequence ID" value="HJB56887.1"/>
    <property type="molecule type" value="Genomic_DNA"/>
</dbReference>
<dbReference type="GO" id="GO:0009236">
    <property type="term" value="P:cobalamin biosynthetic process"/>
    <property type="evidence" value="ECO:0007669"/>
    <property type="project" value="UniProtKB-KW"/>
</dbReference>
<evidence type="ECO:0000313" key="8">
    <source>
        <dbReference type="Proteomes" id="UP000824208"/>
    </source>
</evidence>
<reference evidence="7" key="1">
    <citation type="journal article" date="2021" name="PeerJ">
        <title>Extensive microbial diversity within the chicken gut microbiome revealed by metagenomics and culture.</title>
        <authorList>
            <person name="Gilroy R."/>
            <person name="Ravi A."/>
            <person name="Getino M."/>
            <person name="Pursley I."/>
            <person name="Horton D.L."/>
            <person name="Alikhan N.F."/>
            <person name="Baker D."/>
            <person name="Gharbi K."/>
            <person name="Hall N."/>
            <person name="Watson M."/>
            <person name="Adriaenssens E.M."/>
            <person name="Foster-Nyarko E."/>
            <person name="Jarju S."/>
            <person name="Secka A."/>
            <person name="Antonio M."/>
            <person name="Oren A."/>
            <person name="Chaudhuri R.R."/>
            <person name="La Ragione R."/>
            <person name="Hildebrand F."/>
            <person name="Pallen M.J."/>
        </authorList>
    </citation>
    <scope>NUCLEOTIDE SEQUENCE</scope>
    <source>
        <strain evidence="7">CHK189-11263</strain>
    </source>
</reference>
<keyword evidence="4" id="KW-0808">Transferase</keyword>
<evidence type="ECO:0000256" key="3">
    <source>
        <dbReference type="ARBA" id="ARBA00022603"/>
    </source>
</evidence>
<dbReference type="InterPro" id="IPR029063">
    <property type="entry name" value="SAM-dependent_MTases_sf"/>
</dbReference>
<protein>
    <submittedName>
        <fullName evidence="7">Precorrin-6y C5,15-methyltransferase (Decarboxylating) subunit CbiE</fullName>
    </submittedName>
</protein>
<dbReference type="InterPro" id="IPR050714">
    <property type="entry name" value="Cobalamin_biosynth_MTase"/>
</dbReference>
<dbReference type="Proteomes" id="UP000824208">
    <property type="component" value="Unassembled WGS sequence"/>
</dbReference>
<keyword evidence="3" id="KW-0489">Methyltransferase</keyword>
<dbReference type="GO" id="GO:0000179">
    <property type="term" value="F:rRNA (adenine-N6,N6-)-dimethyltransferase activity"/>
    <property type="evidence" value="ECO:0007669"/>
    <property type="project" value="InterPro"/>
</dbReference>
<dbReference type="NCBIfam" id="TIGR02469">
    <property type="entry name" value="CbiT"/>
    <property type="match status" value="1"/>
</dbReference>
<dbReference type="Gene3D" id="3.30.950.10">
    <property type="entry name" value="Methyltransferase, Cobalt-precorrin-4 Transmethylase, Domain 2"/>
    <property type="match status" value="1"/>
</dbReference>
<dbReference type="InterPro" id="IPR000878">
    <property type="entry name" value="4pyrrol_Mease"/>
</dbReference>
<comment type="pathway">
    <text evidence="1">Cofactor biosynthesis; adenosylcobalamin biosynthesis.</text>
</comment>